<evidence type="ECO:0000256" key="1">
    <source>
        <dbReference type="SAM" id="MobiDB-lite"/>
    </source>
</evidence>
<dbReference type="Proteomes" id="UP000254150">
    <property type="component" value="Unassembled WGS sequence"/>
</dbReference>
<feature type="compositionally biased region" description="Low complexity" evidence="1">
    <location>
        <begin position="332"/>
        <end position="344"/>
    </location>
</feature>
<proteinExistence type="predicted"/>
<gene>
    <name evidence="2" type="ORF">NCTC7807_05571</name>
</gene>
<feature type="region of interest" description="Disordered" evidence="1">
    <location>
        <begin position="1"/>
        <end position="37"/>
    </location>
</feature>
<organism evidence="2 3">
    <name type="scientific">Streptomyces griseus</name>
    <dbReference type="NCBI Taxonomy" id="1911"/>
    <lineage>
        <taxon>Bacteria</taxon>
        <taxon>Bacillati</taxon>
        <taxon>Actinomycetota</taxon>
        <taxon>Actinomycetes</taxon>
        <taxon>Kitasatosporales</taxon>
        <taxon>Streptomycetaceae</taxon>
        <taxon>Streptomyces</taxon>
    </lineage>
</organism>
<dbReference type="RefSeq" id="WP_196190061.1">
    <property type="nucleotide sequence ID" value="NZ_UHID01000009.1"/>
</dbReference>
<sequence>MPTAVAVTSPELVLPSPDRHTPPAAVLRSTGPGERGGGLEQTLTEIHTLVEHHGHVLVVHPAAAPSALVHRLHAARAALETDRLALVGVDLPPLGTALLALQLRQLSICDFSPGVLASAARLLAHYLHAGAVLGSVARLDQVPVGLKAHAKSWLPGSQFAVVARPEPQLVRLGGDQDPRLEGPGFPTRLVVAEGGLPAERVTGALARAWRVREVTHARLPAASPGWWGTAKLTEFAAAIPDISVLYQLVSSVRREECHWCGLELIGDRCAFCAAPLPPPGERGRRALPATRPAPGRLRGRERAPALDRTAPAPPDRALPAASDPRFTPALDPGAVPPGAATPAGPTGGPATGVHALRPAHRAAPADWGPQRPRIPDPRQAGPGAPAPAHQPPYAATPPHEEHDQPPHQPPSPSRSRNPRP</sequence>
<dbReference type="EMBL" id="UHID01000009">
    <property type="protein sequence ID" value="SUP62406.1"/>
    <property type="molecule type" value="Genomic_DNA"/>
</dbReference>
<name>A0A380PB35_STRGR</name>
<accession>A0A380PB35</accession>
<protein>
    <submittedName>
        <fullName evidence="2">Uncharacterized protein</fullName>
    </submittedName>
</protein>
<evidence type="ECO:0000313" key="2">
    <source>
        <dbReference type="EMBL" id="SUP62406.1"/>
    </source>
</evidence>
<reference evidence="2 3" key="1">
    <citation type="submission" date="2018-06" db="EMBL/GenBank/DDBJ databases">
        <authorList>
            <consortium name="Pathogen Informatics"/>
            <person name="Doyle S."/>
        </authorList>
    </citation>
    <scope>NUCLEOTIDE SEQUENCE [LARGE SCALE GENOMIC DNA]</scope>
    <source>
        <strain evidence="2 3">NCTC7807</strain>
    </source>
</reference>
<dbReference type="AlphaFoldDB" id="A0A380PB35"/>
<feature type="region of interest" description="Disordered" evidence="1">
    <location>
        <begin position="277"/>
        <end position="420"/>
    </location>
</feature>
<feature type="compositionally biased region" description="Low complexity" evidence="1">
    <location>
        <begin position="351"/>
        <end position="365"/>
    </location>
</feature>
<evidence type="ECO:0000313" key="3">
    <source>
        <dbReference type="Proteomes" id="UP000254150"/>
    </source>
</evidence>